<dbReference type="FunFam" id="3.40.50.300:FF:000134">
    <property type="entry name" value="Iron-enterobactin ABC transporter ATP-binding protein"/>
    <property type="match status" value="1"/>
</dbReference>
<evidence type="ECO:0000259" key="5">
    <source>
        <dbReference type="PROSITE" id="PS50893"/>
    </source>
</evidence>
<comment type="similarity">
    <text evidence="1">Belongs to the ABC transporter superfamily.</text>
</comment>
<accession>A0A917LUT0</accession>
<name>A0A917LUT0_9BACL</name>
<dbReference type="SMART" id="SM00382">
    <property type="entry name" value="AAA"/>
    <property type="match status" value="1"/>
</dbReference>
<dbReference type="InterPro" id="IPR003593">
    <property type="entry name" value="AAA+_ATPase"/>
</dbReference>
<dbReference type="Proteomes" id="UP000600247">
    <property type="component" value="Unassembled WGS sequence"/>
</dbReference>
<keyword evidence="7" id="KW-1185">Reference proteome</keyword>
<proteinExistence type="inferred from homology"/>
<feature type="domain" description="ABC transporter" evidence="5">
    <location>
        <begin position="15"/>
        <end position="250"/>
    </location>
</feature>
<evidence type="ECO:0000313" key="7">
    <source>
        <dbReference type="Proteomes" id="UP000600247"/>
    </source>
</evidence>
<sequence length="271" mass="30546">MLQNRTGDACHQDIISLEGVTFSYQQQRVITGLDFSVKERDFVGLIGSNGAGKTTLLRMIVGLLKPESGVIRLFGEPVSRFRAWERIGYVPQKNSFNPLFPATVREVVLSGLYGRNKMFRSIGKADQIKCEDALHAMNIEDLAGKRIGQLSGGQQQRVFLARALINNPSLLILDEPTVGIDTETQEGFFHMIKHMHQHHNITFLMVSHDMDMIRSYLGERPVAESGKLKFYKKHSHELQDCVENDLTHSLRGLRQQMESRKEVVAVVGDIG</sequence>
<keyword evidence="4" id="KW-0067">ATP-binding</keyword>
<comment type="caution">
    <text evidence="6">The sequence shown here is derived from an EMBL/GenBank/DDBJ whole genome shotgun (WGS) entry which is preliminary data.</text>
</comment>
<keyword evidence="3" id="KW-0547">Nucleotide-binding</keyword>
<dbReference type="GO" id="GO:0016887">
    <property type="term" value="F:ATP hydrolysis activity"/>
    <property type="evidence" value="ECO:0007669"/>
    <property type="project" value="InterPro"/>
</dbReference>
<dbReference type="RefSeq" id="WP_188887530.1">
    <property type="nucleotide sequence ID" value="NZ_BMHY01000001.1"/>
</dbReference>
<dbReference type="SUPFAM" id="SSF52540">
    <property type="entry name" value="P-loop containing nucleoside triphosphate hydrolases"/>
    <property type="match status" value="1"/>
</dbReference>
<evidence type="ECO:0000256" key="4">
    <source>
        <dbReference type="ARBA" id="ARBA00022840"/>
    </source>
</evidence>
<dbReference type="InterPro" id="IPR050153">
    <property type="entry name" value="Metal_Ion_Import_ABC"/>
</dbReference>
<reference evidence="6 7" key="1">
    <citation type="journal article" date="2014" name="Int. J. Syst. Evol. Microbiol.">
        <title>Complete genome sequence of Corynebacterium casei LMG S-19264T (=DSM 44701T), isolated from a smear-ripened cheese.</title>
        <authorList>
            <consortium name="US DOE Joint Genome Institute (JGI-PGF)"/>
            <person name="Walter F."/>
            <person name="Albersmeier A."/>
            <person name="Kalinowski J."/>
            <person name="Ruckert C."/>
        </authorList>
    </citation>
    <scope>NUCLEOTIDE SEQUENCE [LARGE SCALE GENOMIC DNA]</scope>
    <source>
        <strain evidence="6 7">CGMCC 1.15286</strain>
    </source>
</reference>
<dbReference type="CDD" id="cd03235">
    <property type="entry name" value="ABC_Metallic_Cations"/>
    <property type="match status" value="1"/>
</dbReference>
<dbReference type="EMBL" id="BMHY01000001">
    <property type="protein sequence ID" value="GGG56636.1"/>
    <property type="molecule type" value="Genomic_DNA"/>
</dbReference>
<dbReference type="GO" id="GO:0005524">
    <property type="term" value="F:ATP binding"/>
    <property type="evidence" value="ECO:0007669"/>
    <property type="project" value="UniProtKB-KW"/>
</dbReference>
<evidence type="ECO:0000256" key="1">
    <source>
        <dbReference type="ARBA" id="ARBA00005417"/>
    </source>
</evidence>
<dbReference type="PANTHER" id="PTHR42734:SF17">
    <property type="entry name" value="METAL TRANSPORT SYSTEM ATP-BINDING PROTEIN TM_0124-RELATED"/>
    <property type="match status" value="1"/>
</dbReference>
<keyword evidence="2" id="KW-0813">Transport</keyword>
<dbReference type="InterPro" id="IPR017871">
    <property type="entry name" value="ABC_transporter-like_CS"/>
</dbReference>
<evidence type="ECO:0000313" key="6">
    <source>
        <dbReference type="EMBL" id="GGG56636.1"/>
    </source>
</evidence>
<dbReference type="PANTHER" id="PTHR42734">
    <property type="entry name" value="METAL TRANSPORT SYSTEM ATP-BINDING PROTEIN TM_0124-RELATED"/>
    <property type="match status" value="1"/>
</dbReference>
<protein>
    <recommendedName>
        <fullName evidence="5">ABC transporter domain-containing protein</fullName>
    </recommendedName>
</protein>
<organism evidence="6 7">
    <name type="scientific">Paenibacillus radicis</name>
    <name type="common">ex Gao et al. 2016</name>
    <dbReference type="NCBI Taxonomy" id="1737354"/>
    <lineage>
        <taxon>Bacteria</taxon>
        <taxon>Bacillati</taxon>
        <taxon>Bacillota</taxon>
        <taxon>Bacilli</taxon>
        <taxon>Bacillales</taxon>
        <taxon>Paenibacillaceae</taxon>
        <taxon>Paenibacillus</taxon>
    </lineage>
</organism>
<evidence type="ECO:0000256" key="2">
    <source>
        <dbReference type="ARBA" id="ARBA00022448"/>
    </source>
</evidence>
<dbReference type="InterPro" id="IPR027417">
    <property type="entry name" value="P-loop_NTPase"/>
</dbReference>
<gene>
    <name evidence="6" type="ORF">GCM10010918_07020</name>
</gene>
<dbReference type="AlphaFoldDB" id="A0A917LUT0"/>
<dbReference type="PROSITE" id="PS00211">
    <property type="entry name" value="ABC_TRANSPORTER_1"/>
    <property type="match status" value="1"/>
</dbReference>
<dbReference type="PROSITE" id="PS50893">
    <property type="entry name" value="ABC_TRANSPORTER_2"/>
    <property type="match status" value="1"/>
</dbReference>
<dbReference type="InterPro" id="IPR003439">
    <property type="entry name" value="ABC_transporter-like_ATP-bd"/>
</dbReference>
<evidence type="ECO:0000256" key="3">
    <source>
        <dbReference type="ARBA" id="ARBA00022741"/>
    </source>
</evidence>
<dbReference type="Pfam" id="PF00005">
    <property type="entry name" value="ABC_tran"/>
    <property type="match status" value="1"/>
</dbReference>
<dbReference type="Gene3D" id="3.40.50.300">
    <property type="entry name" value="P-loop containing nucleotide triphosphate hydrolases"/>
    <property type="match status" value="1"/>
</dbReference>